<evidence type="ECO:0000256" key="1">
    <source>
        <dbReference type="ARBA" id="ARBA00001974"/>
    </source>
</evidence>
<dbReference type="Pfam" id="PF01619">
    <property type="entry name" value="Pro_dh"/>
    <property type="match status" value="1"/>
</dbReference>
<dbReference type="Proteomes" id="UP001268089">
    <property type="component" value="Unassembled WGS sequence"/>
</dbReference>
<dbReference type="PIRSF" id="PIRSF000196">
    <property type="entry name" value="Pro_dehydrog"/>
    <property type="match status" value="1"/>
</dbReference>
<protein>
    <recommendedName>
        <fullName evidence="3">proline dehydrogenase</fullName>
        <ecNumber evidence="3">1.5.5.2</ecNumber>
    </recommendedName>
</protein>
<dbReference type="GO" id="GO:0016491">
    <property type="term" value="F:oxidoreductase activity"/>
    <property type="evidence" value="ECO:0007669"/>
    <property type="project" value="UniProtKB-KW"/>
</dbReference>
<dbReference type="SUPFAM" id="SSF51730">
    <property type="entry name" value="FAD-linked oxidoreductase"/>
    <property type="match status" value="1"/>
</dbReference>
<dbReference type="InterPro" id="IPR029041">
    <property type="entry name" value="FAD-linked_oxidoreductase-like"/>
</dbReference>
<evidence type="ECO:0000256" key="8">
    <source>
        <dbReference type="ARBA" id="ARBA00023062"/>
    </source>
</evidence>
<dbReference type="InterPro" id="IPR002872">
    <property type="entry name" value="Proline_DH_dom"/>
</dbReference>
<keyword evidence="12" id="KW-1185">Reference proteome</keyword>
<dbReference type="EMBL" id="JAVDXO010000001">
    <property type="protein sequence ID" value="MDR7304855.1"/>
    <property type="molecule type" value="Genomic_DNA"/>
</dbReference>
<evidence type="ECO:0000313" key="12">
    <source>
        <dbReference type="Proteomes" id="UP001268089"/>
    </source>
</evidence>
<evidence type="ECO:0000259" key="10">
    <source>
        <dbReference type="Pfam" id="PF01619"/>
    </source>
</evidence>
<name>A0ABU1ZIY8_9BURK</name>
<evidence type="ECO:0000313" key="11">
    <source>
        <dbReference type="EMBL" id="MDR7304855.1"/>
    </source>
</evidence>
<accession>A0ABU1ZIY8</accession>
<evidence type="ECO:0000256" key="7">
    <source>
        <dbReference type="ARBA" id="ARBA00023002"/>
    </source>
</evidence>
<dbReference type="PANTHER" id="PTHR13914:SF0">
    <property type="entry name" value="PROLINE DEHYDROGENASE 1, MITOCHONDRIAL"/>
    <property type="match status" value="1"/>
</dbReference>
<evidence type="ECO:0000256" key="3">
    <source>
        <dbReference type="ARBA" id="ARBA00012695"/>
    </source>
</evidence>
<comment type="catalytic activity">
    <reaction evidence="9">
        <text>L-proline + a quinone = (S)-1-pyrroline-5-carboxylate + a quinol + H(+)</text>
        <dbReference type="Rhea" id="RHEA:23784"/>
        <dbReference type="ChEBI" id="CHEBI:15378"/>
        <dbReference type="ChEBI" id="CHEBI:17388"/>
        <dbReference type="ChEBI" id="CHEBI:24646"/>
        <dbReference type="ChEBI" id="CHEBI:60039"/>
        <dbReference type="ChEBI" id="CHEBI:132124"/>
        <dbReference type="EC" id="1.5.5.2"/>
    </reaction>
</comment>
<organism evidence="11 12">
    <name type="scientific">Rhodoferax saidenbachensis</name>
    <dbReference type="NCBI Taxonomy" id="1484693"/>
    <lineage>
        <taxon>Bacteria</taxon>
        <taxon>Pseudomonadati</taxon>
        <taxon>Pseudomonadota</taxon>
        <taxon>Betaproteobacteria</taxon>
        <taxon>Burkholderiales</taxon>
        <taxon>Comamonadaceae</taxon>
        <taxon>Rhodoferax</taxon>
    </lineage>
</organism>
<evidence type="ECO:0000256" key="9">
    <source>
        <dbReference type="ARBA" id="ARBA00048779"/>
    </source>
</evidence>
<keyword evidence="8" id="KW-0642">Proline metabolism</keyword>
<dbReference type="EC" id="1.5.5.2" evidence="3"/>
<sequence length="344" mass="38776">MAQRAALRLLDCAPAGTFASFTFLRSIDRMGRGIPLFVLDTNMQLLNTLVAHAIPWIPRSLVQKISRRYIAGDDLAQAVMRIRQLNAQGFSVTVDVLGETASTTQQAENTVHEYKQVLEAIHDHGLDATISVKPTALGLLLDRQECGQRLAHIVESAAQHKTAVCIDMEDVRCTQMEIDLFSQIKARYSNVSLALQAYLRRTYQDIGPLLCHGNSLRLCKGIYLEDRSHLVDEAWRDRGAINPHFLAHITRCFDTGTFVGVATHDAAFVEEVIALARSSRIDPKQFEFQMLLGVCESLRDRLLEMGFKVRIYVPYGKDWYGYSTRRMKENPRIVGHVARALISF</sequence>
<comment type="pathway">
    <text evidence="2">Amino-acid degradation; L-proline degradation into L-glutamate; L-glutamate from L-proline: step 1/2.</text>
</comment>
<gene>
    <name evidence="11" type="ORF">J2X15_000121</name>
</gene>
<feature type="domain" description="Proline dehydrogenase" evidence="10">
    <location>
        <begin position="80"/>
        <end position="337"/>
    </location>
</feature>
<comment type="caution">
    <text evidence="11">The sequence shown here is derived from an EMBL/GenBank/DDBJ whole genome shotgun (WGS) entry which is preliminary data.</text>
</comment>
<comment type="cofactor">
    <cofactor evidence="1">
        <name>FAD</name>
        <dbReference type="ChEBI" id="CHEBI:57692"/>
    </cofactor>
</comment>
<reference evidence="11 12" key="1">
    <citation type="submission" date="2023-07" db="EMBL/GenBank/DDBJ databases">
        <title>Sorghum-associated microbial communities from plants grown in Nebraska, USA.</title>
        <authorList>
            <person name="Schachtman D."/>
        </authorList>
    </citation>
    <scope>NUCLEOTIDE SEQUENCE [LARGE SCALE GENOMIC DNA]</scope>
    <source>
        <strain evidence="11 12">BE308</strain>
    </source>
</reference>
<dbReference type="InterPro" id="IPR008219">
    <property type="entry name" value="PRODH_bac_arc"/>
</dbReference>
<keyword evidence="6" id="KW-0274">FAD</keyword>
<evidence type="ECO:0000256" key="4">
    <source>
        <dbReference type="ARBA" id="ARBA00022630"/>
    </source>
</evidence>
<keyword evidence="4" id="KW-0285">Flavoprotein</keyword>
<dbReference type="InterPro" id="IPR015659">
    <property type="entry name" value="Proline_oxidase"/>
</dbReference>
<keyword evidence="5" id="KW-0547">Nucleotide-binding</keyword>
<evidence type="ECO:0000256" key="2">
    <source>
        <dbReference type="ARBA" id="ARBA00004739"/>
    </source>
</evidence>
<evidence type="ECO:0000256" key="5">
    <source>
        <dbReference type="ARBA" id="ARBA00022741"/>
    </source>
</evidence>
<proteinExistence type="predicted"/>
<dbReference type="Gene3D" id="3.20.20.220">
    <property type="match status" value="1"/>
</dbReference>
<evidence type="ECO:0000256" key="6">
    <source>
        <dbReference type="ARBA" id="ARBA00022827"/>
    </source>
</evidence>
<dbReference type="PANTHER" id="PTHR13914">
    <property type="entry name" value="PROLINE OXIDASE"/>
    <property type="match status" value="1"/>
</dbReference>
<dbReference type="RefSeq" id="WP_310338368.1">
    <property type="nucleotide sequence ID" value="NZ_JAVDXO010000001.1"/>
</dbReference>
<keyword evidence="7 11" id="KW-0560">Oxidoreductase</keyword>